<dbReference type="GO" id="GO:0009507">
    <property type="term" value="C:chloroplast"/>
    <property type="evidence" value="ECO:0007669"/>
    <property type="project" value="TreeGrafter"/>
</dbReference>
<proteinExistence type="predicted"/>
<dbReference type="GO" id="GO:0071439">
    <property type="term" value="C:clathrin complex"/>
    <property type="evidence" value="ECO:0007669"/>
    <property type="project" value="TreeGrafter"/>
</dbReference>
<sequence>MCMCTMPWEKLLLTVTIIPSISFQPTHIMIHRWLIHIVKKRDPTLAIVAYRRGQCDDELINVTNRYSLFKLQARYVVERMDSVLWEKVLNPENEYRRLLINQVVSTALPESKSPEQVSADPPHELIELLGKIVLQSSMFSGNSNLQNLLILTAINADPSRVID</sequence>
<dbReference type="GO" id="GO:0006886">
    <property type="term" value="P:intracellular protein transport"/>
    <property type="evidence" value="ECO:0007669"/>
    <property type="project" value="UniProtKB-UniRule"/>
</dbReference>
<dbReference type="Pfam" id="PF00637">
    <property type="entry name" value="Clathrin"/>
    <property type="match status" value="1"/>
</dbReference>
<organism evidence="2">
    <name type="scientific">Opuntia streptacantha</name>
    <name type="common">Prickly pear cactus</name>
    <name type="synonym">Opuntia cardona</name>
    <dbReference type="NCBI Taxonomy" id="393608"/>
    <lineage>
        <taxon>Eukaryota</taxon>
        <taxon>Viridiplantae</taxon>
        <taxon>Streptophyta</taxon>
        <taxon>Embryophyta</taxon>
        <taxon>Tracheophyta</taxon>
        <taxon>Spermatophyta</taxon>
        <taxon>Magnoliopsida</taxon>
        <taxon>eudicotyledons</taxon>
        <taxon>Gunneridae</taxon>
        <taxon>Pentapetalae</taxon>
        <taxon>Caryophyllales</taxon>
        <taxon>Cactineae</taxon>
        <taxon>Cactaceae</taxon>
        <taxon>Opuntioideae</taxon>
        <taxon>Opuntia</taxon>
    </lineage>
</organism>
<dbReference type="AlphaFoldDB" id="A0A7C8YU52"/>
<feature type="repeat" description="CHCR" evidence="1">
    <location>
        <begin position="100"/>
        <end position="163"/>
    </location>
</feature>
<dbReference type="PANTHER" id="PTHR10292">
    <property type="entry name" value="CLATHRIN HEAVY CHAIN RELATED"/>
    <property type="match status" value="1"/>
</dbReference>
<dbReference type="InterPro" id="IPR000547">
    <property type="entry name" value="Clathrin_H-chain/VPS_repeat"/>
</dbReference>
<dbReference type="GO" id="GO:0005794">
    <property type="term" value="C:Golgi apparatus"/>
    <property type="evidence" value="ECO:0007669"/>
    <property type="project" value="TreeGrafter"/>
</dbReference>
<dbReference type="GO" id="GO:0009506">
    <property type="term" value="C:plasmodesma"/>
    <property type="evidence" value="ECO:0007669"/>
    <property type="project" value="TreeGrafter"/>
</dbReference>
<dbReference type="InterPro" id="IPR055358">
    <property type="entry name" value="CHCR"/>
</dbReference>
<dbReference type="PROSITE" id="PS50236">
    <property type="entry name" value="CHCR"/>
    <property type="match status" value="1"/>
</dbReference>
<dbReference type="SUPFAM" id="SSF48371">
    <property type="entry name" value="ARM repeat"/>
    <property type="match status" value="1"/>
</dbReference>
<protein>
    <submittedName>
        <fullName evidence="2">Uncharacterized protein</fullName>
    </submittedName>
</protein>
<dbReference type="EMBL" id="GISG01058240">
    <property type="protein sequence ID" value="MBA4626712.1"/>
    <property type="molecule type" value="Transcribed_RNA"/>
</dbReference>
<name>A0A7C8YU52_OPUST</name>
<accession>A0A7C8YU52</accession>
<dbReference type="GO" id="GO:0032051">
    <property type="term" value="F:clathrin light chain binding"/>
    <property type="evidence" value="ECO:0007669"/>
    <property type="project" value="TreeGrafter"/>
</dbReference>
<evidence type="ECO:0000313" key="2">
    <source>
        <dbReference type="EMBL" id="MBA4626712.1"/>
    </source>
</evidence>
<dbReference type="GO" id="GO:0006898">
    <property type="term" value="P:receptor-mediated endocytosis"/>
    <property type="evidence" value="ECO:0007669"/>
    <property type="project" value="TreeGrafter"/>
</dbReference>
<dbReference type="InterPro" id="IPR016024">
    <property type="entry name" value="ARM-type_fold"/>
</dbReference>
<reference evidence="2" key="1">
    <citation type="journal article" date="2013" name="J. Plant Res.">
        <title>Effect of fungi and light on seed germination of three Opuntia species from semiarid lands of central Mexico.</title>
        <authorList>
            <person name="Delgado-Sanchez P."/>
            <person name="Jimenez-Bremont J.F."/>
            <person name="Guerrero-Gonzalez Mde L."/>
            <person name="Flores J."/>
        </authorList>
    </citation>
    <scope>NUCLEOTIDE SEQUENCE</scope>
    <source>
        <tissue evidence="2">Cladode</tissue>
    </source>
</reference>
<evidence type="ECO:0000256" key="1">
    <source>
        <dbReference type="PROSITE-ProRule" id="PRU01006"/>
    </source>
</evidence>
<dbReference type="PANTHER" id="PTHR10292:SF34">
    <property type="entry name" value="CLATHRIN HEAVY CHAIN 1-RELATED"/>
    <property type="match status" value="1"/>
</dbReference>
<reference evidence="2" key="2">
    <citation type="submission" date="2020-07" db="EMBL/GenBank/DDBJ databases">
        <authorList>
            <person name="Vera ALvarez R."/>
            <person name="Arias-Moreno D.M."/>
            <person name="Jimenez-Jacinto V."/>
            <person name="Jimenez-Bremont J.F."/>
            <person name="Swaminathan K."/>
            <person name="Moose S.P."/>
            <person name="Guerrero-Gonzalez M.L."/>
            <person name="Marino-Ramirez L."/>
            <person name="Landsman D."/>
            <person name="Rodriguez-Kessler M."/>
            <person name="Delgado-Sanchez P."/>
        </authorList>
    </citation>
    <scope>NUCLEOTIDE SEQUENCE</scope>
    <source>
        <tissue evidence="2">Cladode</tissue>
    </source>
</reference>
<dbReference type="GO" id="GO:0005886">
    <property type="term" value="C:plasma membrane"/>
    <property type="evidence" value="ECO:0007669"/>
    <property type="project" value="TreeGrafter"/>
</dbReference>